<dbReference type="RefSeq" id="YP_010769213.1">
    <property type="nucleotide sequence ID" value="NC_073910.1"/>
</dbReference>
<evidence type="ECO:0000313" key="1">
    <source>
        <dbReference type="EMBL" id="DAD52445.1"/>
    </source>
</evidence>
<dbReference type="KEGG" id="vg:80398169"/>
<reference evidence="1" key="1">
    <citation type="submission" date="2020-09" db="EMBL/GenBank/DDBJ databases">
        <title>Leviviricetes taxonomy.</title>
        <authorList>
            <person name="Stockdale S.R."/>
            <person name="Callanan J."/>
            <person name="Adriaenssens E.M."/>
            <person name="Kuhn J.H."/>
            <person name="Rumnieks J."/>
            <person name="Shkoporov A."/>
            <person name="Draper L.A."/>
            <person name="Ross P."/>
            <person name="Hill C."/>
        </authorList>
    </citation>
    <scope>NUCLEOTIDE SEQUENCE</scope>
</reference>
<gene>
    <name evidence="1" type="primary">SRR5466727_3_1</name>
</gene>
<name>A0A8S5L533_9VIRU</name>
<dbReference type="EMBL" id="BK014106">
    <property type="protein sequence ID" value="DAD52445.1"/>
    <property type="molecule type" value="Genomic_RNA"/>
</dbReference>
<protein>
    <submittedName>
        <fullName evidence="1">Uncharacterized protein</fullName>
    </submittedName>
</protein>
<evidence type="ECO:0000313" key="2">
    <source>
        <dbReference type="Proteomes" id="UP000682056"/>
    </source>
</evidence>
<proteinExistence type="predicted"/>
<sequence length="41" mass="4658">LLQDLAGFQRDQPTQRCLVPTHRFAERTHQVAALGREGPPF</sequence>
<accession>A0A8S5L533</accession>
<dbReference type="GeneID" id="80398169"/>
<dbReference type="Proteomes" id="UP000682056">
    <property type="component" value="Segment"/>
</dbReference>
<organism evidence="1 2">
    <name type="scientific">ssRNA phage SRR5466727_3</name>
    <dbReference type="NCBI Taxonomy" id="2786432"/>
    <lineage>
        <taxon>Viruses</taxon>
        <taxon>Riboviria</taxon>
        <taxon>Orthornavirae</taxon>
        <taxon>Lenarviricota</taxon>
        <taxon>Leviviricetes</taxon>
        <taxon>Norzivirales</taxon>
        <taxon>Fiersviridae</taxon>
        <taxon>Chahsmivirus</taxon>
        <taxon>Chahsmivirus limivivens</taxon>
    </lineage>
</organism>
<keyword evidence="2" id="KW-1185">Reference proteome</keyword>
<feature type="non-terminal residue" evidence="1">
    <location>
        <position position="1"/>
    </location>
</feature>